<evidence type="ECO:0000313" key="3">
    <source>
        <dbReference type="Proteomes" id="UP000828390"/>
    </source>
</evidence>
<organism evidence="2 3">
    <name type="scientific">Dreissena polymorpha</name>
    <name type="common">Zebra mussel</name>
    <name type="synonym">Mytilus polymorpha</name>
    <dbReference type="NCBI Taxonomy" id="45954"/>
    <lineage>
        <taxon>Eukaryota</taxon>
        <taxon>Metazoa</taxon>
        <taxon>Spiralia</taxon>
        <taxon>Lophotrochozoa</taxon>
        <taxon>Mollusca</taxon>
        <taxon>Bivalvia</taxon>
        <taxon>Autobranchia</taxon>
        <taxon>Heteroconchia</taxon>
        <taxon>Euheterodonta</taxon>
        <taxon>Imparidentia</taxon>
        <taxon>Neoheterodontei</taxon>
        <taxon>Myida</taxon>
        <taxon>Dreissenoidea</taxon>
        <taxon>Dreissenidae</taxon>
        <taxon>Dreissena</taxon>
    </lineage>
</organism>
<evidence type="ECO:0000256" key="1">
    <source>
        <dbReference type="SAM" id="MobiDB-lite"/>
    </source>
</evidence>
<reference evidence="2" key="1">
    <citation type="journal article" date="2019" name="bioRxiv">
        <title>The Genome of the Zebra Mussel, Dreissena polymorpha: A Resource for Invasive Species Research.</title>
        <authorList>
            <person name="McCartney M.A."/>
            <person name="Auch B."/>
            <person name="Kono T."/>
            <person name="Mallez S."/>
            <person name="Zhang Y."/>
            <person name="Obille A."/>
            <person name="Becker A."/>
            <person name="Abrahante J.E."/>
            <person name="Garbe J."/>
            <person name="Badalamenti J.P."/>
            <person name="Herman A."/>
            <person name="Mangelson H."/>
            <person name="Liachko I."/>
            <person name="Sullivan S."/>
            <person name="Sone E.D."/>
            <person name="Koren S."/>
            <person name="Silverstein K.A.T."/>
            <person name="Beckman K.B."/>
            <person name="Gohl D.M."/>
        </authorList>
    </citation>
    <scope>NUCLEOTIDE SEQUENCE</scope>
    <source>
        <strain evidence="2">Duluth1</strain>
        <tissue evidence="2">Whole animal</tissue>
    </source>
</reference>
<feature type="region of interest" description="Disordered" evidence="1">
    <location>
        <begin position="1"/>
        <end position="24"/>
    </location>
</feature>
<accession>A0A9D4LQL0</accession>
<dbReference type="Proteomes" id="UP000828390">
    <property type="component" value="Unassembled WGS sequence"/>
</dbReference>
<gene>
    <name evidence="2" type="ORF">DPMN_024872</name>
</gene>
<keyword evidence="3" id="KW-1185">Reference proteome</keyword>
<comment type="caution">
    <text evidence="2">The sequence shown here is derived from an EMBL/GenBank/DDBJ whole genome shotgun (WGS) entry which is preliminary data.</text>
</comment>
<protein>
    <submittedName>
        <fullName evidence="2">Uncharacterized protein</fullName>
    </submittedName>
</protein>
<evidence type="ECO:0000313" key="2">
    <source>
        <dbReference type="EMBL" id="KAH3861918.1"/>
    </source>
</evidence>
<proteinExistence type="predicted"/>
<dbReference type="AlphaFoldDB" id="A0A9D4LQL0"/>
<name>A0A9D4LQL0_DREPO</name>
<sequence length="55" mass="6060">MSQLKTYMGKVQPGQDSGTDEPTDRLTWERYSLDRTAGQMSQLTDLHGKGTALTG</sequence>
<reference evidence="2" key="2">
    <citation type="submission" date="2020-11" db="EMBL/GenBank/DDBJ databases">
        <authorList>
            <person name="McCartney M.A."/>
            <person name="Auch B."/>
            <person name="Kono T."/>
            <person name="Mallez S."/>
            <person name="Becker A."/>
            <person name="Gohl D.M."/>
            <person name="Silverstein K.A.T."/>
            <person name="Koren S."/>
            <person name="Bechman K.B."/>
            <person name="Herman A."/>
            <person name="Abrahante J.E."/>
            <person name="Garbe J."/>
        </authorList>
    </citation>
    <scope>NUCLEOTIDE SEQUENCE</scope>
    <source>
        <strain evidence="2">Duluth1</strain>
        <tissue evidence="2">Whole animal</tissue>
    </source>
</reference>
<dbReference type="EMBL" id="JAIWYP010000002">
    <property type="protein sequence ID" value="KAH3861918.1"/>
    <property type="molecule type" value="Genomic_DNA"/>
</dbReference>